<name>M1C4V2_SOLTU</name>
<sequence length="96" mass="11121">MSHHIFFLCIRYQSVTDANNLYTCLTCRRINCSFITEFLILTETSEEKTAKKWIMALFDILNRGCTKCVKDKKSSVNYREHHIILVLTNTLAGLTS</sequence>
<accession>M1C4V2</accession>
<dbReference type="PaxDb" id="4113-PGSC0003DMT400059866"/>
<proteinExistence type="predicted"/>
<dbReference type="AlphaFoldDB" id="M1C4V2"/>
<evidence type="ECO:0000313" key="2">
    <source>
        <dbReference type="Proteomes" id="UP000011115"/>
    </source>
</evidence>
<reference evidence="1" key="2">
    <citation type="submission" date="2015-06" db="UniProtKB">
        <authorList>
            <consortium name="EnsemblPlants"/>
        </authorList>
    </citation>
    <scope>IDENTIFICATION</scope>
    <source>
        <strain evidence="1">DM1-3 516 R44</strain>
    </source>
</reference>
<dbReference type="EnsemblPlants" id="PGSC0003DMT400059866">
    <property type="protein sequence ID" value="PGSC0003DMT400059866"/>
    <property type="gene ID" value="PGSC0003DMG400023287"/>
</dbReference>
<dbReference type="Proteomes" id="UP000011115">
    <property type="component" value="Unassembled WGS sequence"/>
</dbReference>
<dbReference type="Gramene" id="PGSC0003DMT400059866">
    <property type="protein sequence ID" value="PGSC0003DMT400059866"/>
    <property type="gene ID" value="PGSC0003DMG400023287"/>
</dbReference>
<keyword evidence="2" id="KW-1185">Reference proteome</keyword>
<organism evidence="1 2">
    <name type="scientific">Solanum tuberosum</name>
    <name type="common">Potato</name>
    <dbReference type="NCBI Taxonomy" id="4113"/>
    <lineage>
        <taxon>Eukaryota</taxon>
        <taxon>Viridiplantae</taxon>
        <taxon>Streptophyta</taxon>
        <taxon>Embryophyta</taxon>
        <taxon>Tracheophyta</taxon>
        <taxon>Spermatophyta</taxon>
        <taxon>Magnoliopsida</taxon>
        <taxon>eudicotyledons</taxon>
        <taxon>Gunneridae</taxon>
        <taxon>Pentapetalae</taxon>
        <taxon>asterids</taxon>
        <taxon>lamiids</taxon>
        <taxon>Solanales</taxon>
        <taxon>Solanaceae</taxon>
        <taxon>Solanoideae</taxon>
        <taxon>Solaneae</taxon>
        <taxon>Solanum</taxon>
    </lineage>
</organism>
<reference evidence="2" key="1">
    <citation type="journal article" date="2011" name="Nature">
        <title>Genome sequence and analysis of the tuber crop potato.</title>
        <authorList>
            <consortium name="The Potato Genome Sequencing Consortium"/>
        </authorList>
    </citation>
    <scope>NUCLEOTIDE SEQUENCE [LARGE SCALE GENOMIC DNA]</scope>
    <source>
        <strain evidence="2">cv. DM1-3 516 R44</strain>
    </source>
</reference>
<dbReference type="HOGENOM" id="CLU_2363761_0_0_1"/>
<protein>
    <submittedName>
        <fullName evidence="1">Uncharacterized protein</fullName>
    </submittedName>
</protein>
<dbReference type="InParanoid" id="M1C4V2"/>
<evidence type="ECO:0000313" key="1">
    <source>
        <dbReference type="EnsemblPlants" id="PGSC0003DMT400059866"/>
    </source>
</evidence>